<feature type="transmembrane region" description="Helical" evidence="2">
    <location>
        <begin position="271"/>
        <end position="289"/>
    </location>
</feature>
<keyword evidence="2" id="KW-1133">Transmembrane helix</keyword>
<organism evidence="4 5">
    <name type="scientific">Dyella ginsengisoli</name>
    <dbReference type="NCBI Taxonomy" id="363848"/>
    <lineage>
        <taxon>Bacteria</taxon>
        <taxon>Pseudomonadati</taxon>
        <taxon>Pseudomonadota</taxon>
        <taxon>Gammaproteobacteria</taxon>
        <taxon>Lysobacterales</taxon>
        <taxon>Rhodanobacteraceae</taxon>
        <taxon>Dyella</taxon>
    </lineage>
</organism>
<reference evidence="4 5" key="1">
    <citation type="submission" date="2020-10" db="EMBL/GenBank/DDBJ databases">
        <title>Phylogeny of dyella-like bacteria.</title>
        <authorList>
            <person name="Fu J."/>
        </authorList>
    </citation>
    <scope>NUCLEOTIDE SEQUENCE [LARGE SCALE GENOMIC DNA]</scope>
    <source>
        <strain evidence="4 5">Gsoil3046</strain>
    </source>
</reference>
<evidence type="ECO:0000256" key="1">
    <source>
        <dbReference type="SAM" id="MobiDB-lite"/>
    </source>
</evidence>
<protein>
    <recommendedName>
        <fullName evidence="3">EF-hand domain-containing protein</fullName>
    </recommendedName>
</protein>
<dbReference type="InterPro" id="IPR002048">
    <property type="entry name" value="EF_hand_dom"/>
</dbReference>
<dbReference type="InterPro" id="IPR018247">
    <property type="entry name" value="EF_Hand_1_Ca_BS"/>
</dbReference>
<dbReference type="EMBL" id="JADIKM010000002">
    <property type="protein sequence ID" value="MFK2904281.1"/>
    <property type="molecule type" value="Genomic_DNA"/>
</dbReference>
<evidence type="ECO:0000313" key="4">
    <source>
        <dbReference type="EMBL" id="MFK2904281.1"/>
    </source>
</evidence>
<dbReference type="Proteomes" id="UP001620460">
    <property type="component" value="Unassembled WGS sequence"/>
</dbReference>
<keyword evidence="2" id="KW-0812">Transmembrane</keyword>
<evidence type="ECO:0000313" key="5">
    <source>
        <dbReference type="Proteomes" id="UP001620460"/>
    </source>
</evidence>
<evidence type="ECO:0000256" key="2">
    <source>
        <dbReference type="SAM" id="Phobius"/>
    </source>
</evidence>
<proteinExistence type="predicted"/>
<gene>
    <name evidence="4" type="ORF">ISP17_09915</name>
</gene>
<feature type="region of interest" description="Disordered" evidence="1">
    <location>
        <begin position="231"/>
        <end position="263"/>
    </location>
</feature>
<keyword evidence="5" id="KW-1185">Reference proteome</keyword>
<evidence type="ECO:0000259" key="3">
    <source>
        <dbReference type="PROSITE" id="PS50222"/>
    </source>
</evidence>
<accession>A0ABW8JVV4</accession>
<name>A0ABW8JVV4_9GAMM</name>
<keyword evidence="2" id="KW-0472">Membrane</keyword>
<feature type="domain" description="EF-hand" evidence="3">
    <location>
        <begin position="197"/>
        <end position="222"/>
    </location>
</feature>
<dbReference type="RefSeq" id="WP_404632611.1">
    <property type="nucleotide sequence ID" value="NZ_JADIKM010000002.1"/>
</dbReference>
<dbReference type="PROSITE" id="PS50222">
    <property type="entry name" value="EF_HAND_2"/>
    <property type="match status" value="1"/>
</dbReference>
<dbReference type="PROSITE" id="PS00018">
    <property type="entry name" value="EF_HAND_1"/>
    <property type="match status" value="1"/>
</dbReference>
<comment type="caution">
    <text evidence="4">The sequence shown here is derived from an EMBL/GenBank/DDBJ whole genome shotgun (WGS) entry which is preliminary data.</text>
</comment>
<sequence>MLLLLALGLWASVKQQLAWLKRTRGVEAGVPMSKCRSAAQGYVRLFGVQQYVDGKPLQAPLTGKPCTWWSFTVEKRKGWKLDDSPPEWRLVRQASSTSPVLLDDGTGQVLIDVTGERDLVGPRDTWHGDTDLPIWPPSILTTKDNYRYTERRMVAGTPLYVAGQLTTRSSIPTPTAIKDRALRMLTRWKGNQANLRERFDRNHDGVIDPDEWEAARQAALGEAESELARELDSGVNGRSVVSRPPDGKPFVISPTPDPDSSQLPNPLRPSLFWLIAFLLASLWCLRALAS</sequence>